<feature type="compositionally biased region" description="Basic and acidic residues" evidence="4">
    <location>
        <begin position="484"/>
        <end position="512"/>
    </location>
</feature>
<gene>
    <name evidence="6" type="ORF">Q5P01_015372</name>
</gene>
<dbReference type="PROSITE" id="PS51720">
    <property type="entry name" value="G_AIG1"/>
    <property type="match status" value="1"/>
</dbReference>
<feature type="domain" description="AIG1-type G" evidence="5">
    <location>
        <begin position="211"/>
        <end position="405"/>
    </location>
</feature>
<keyword evidence="3" id="KW-0342">GTP-binding</keyword>
<organism evidence="6 7">
    <name type="scientific">Channa striata</name>
    <name type="common">Snakehead murrel</name>
    <name type="synonym">Ophicephalus striatus</name>
    <dbReference type="NCBI Taxonomy" id="64152"/>
    <lineage>
        <taxon>Eukaryota</taxon>
        <taxon>Metazoa</taxon>
        <taxon>Chordata</taxon>
        <taxon>Craniata</taxon>
        <taxon>Vertebrata</taxon>
        <taxon>Euteleostomi</taxon>
        <taxon>Actinopterygii</taxon>
        <taxon>Neopterygii</taxon>
        <taxon>Teleostei</taxon>
        <taxon>Neoteleostei</taxon>
        <taxon>Acanthomorphata</taxon>
        <taxon>Anabantaria</taxon>
        <taxon>Anabantiformes</taxon>
        <taxon>Channoidei</taxon>
        <taxon>Channidae</taxon>
        <taxon>Channa</taxon>
    </lineage>
</organism>
<dbReference type="SUPFAM" id="SSF52540">
    <property type="entry name" value="P-loop containing nucleoside triphosphate hydrolases"/>
    <property type="match status" value="2"/>
</dbReference>
<dbReference type="InterPro" id="IPR006703">
    <property type="entry name" value="G_AIG1"/>
</dbReference>
<evidence type="ECO:0000256" key="2">
    <source>
        <dbReference type="ARBA" id="ARBA00022741"/>
    </source>
</evidence>
<reference evidence="6" key="1">
    <citation type="submission" date="2023-07" db="EMBL/GenBank/DDBJ databases">
        <title>Chromosome-level Genome Assembly of Striped Snakehead (Channa striata).</title>
        <authorList>
            <person name="Liu H."/>
        </authorList>
    </citation>
    <scope>NUCLEOTIDE SEQUENCE</scope>
    <source>
        <strain evidence="6">Gz</strain>
        <tissue evidence="6">Muscle</tissue>
    </source>
</reference>
<evidence type="ECO:0000259" key="5">
    <source>
        <dbReference type="PROSITE" id="PS51720"/>
    </source>
</evidence>
<dbReference type="Gene3D" id="3.40.50.300">
    <property type="entry name" value="P-loop containing nucleotide triphosphate hydrolases"/>
    <property type="match status" value="2"/>
</dbReference>
<feature type="compositionally biased region" description="Basic and acidic residues" evidence="4">
    <location>
        <begin position="520"/>
        <end position="545"/>
    </location>
</feature>
<dbReference type="Proteomes" id="UP001187415">
    <property type="component" value="Unassembled WGS sequence"/>
</dbReference>
<accession>A0AA88SGB4</accession>
<dbReference type="EMBL" id="JAUPFM010000011">
    <property type="protein sequence ID" value="KAK2838160.1"/>
    <property type="molecule type" value="Genomic_DNA"/>
</dbReference>
<dbReference type="AlphaFoldDB" id="A0AA88SGB4"/>
<dbReference type="InterPro" id="IPR045058">
    <property type="entry name" value="GIMA/IAN/Toc"/>
</dbReference>
<dbReference type="PANTHER" id="PTHR10903:SF188">
    <property type="entry name" value="GTPASE IMAP FAMILY MEMBER 2-LIKE-RELATED"/>
    <property type="match status" value="1"/>
</dbReference>
<dbReference type="InterPro" id="IPR027417">
    <property type="entry name" value="P-loop_NTPase"/>
</dbReference>
<comment type="caution">
    <text evidence="6">The sequence shown here is derived from an EMBL/GenBank/DDBJ whole genome shotgun (WGS) entry which is preliminary data.</text>
</comment>
<keyword evidence="7" id="KW-1185">Reference proteome</keyword>
<feature type="compositionally biased region" description="Basic and acidic residues" evidence="4">
    <location>
        <begin position="456"/>
        <end position="477"/>
    </location>
</feature>
<evidence type="ECO:0000313" key="6">
    <source>
        <dbReference type="EMBL" id="KAK2838160.1"/>
    </source>
</evidence>
<evidence type="ECO:0000256" key="4">
    <source>
        <dbReference type="SAM" id="MobiDB-lite"/>
    </source>
</evidence>
<dbReference type="Pfam" id="PF04548">
    <property type="entry name" value="AIG1"/>
    <property type="match status" value="2"/>
</dbReference>
<dbReference type="PANTHER" id="PTHR10903">
    <property type="entry name" value="GTPASE, IMAP FAMILY MEMBER-RELATED"/>
    <property type="match status" value="1"/>
</dbReference>
<dbReference type="GO" id="GO:0005525">
    <property type="term" value="F:GTP binding"/>
    <property type="evidence" value="ECO:0007669"/>
    <property type="project" value="UniProtKB-KW"/>
</dbReference>
<evidence type="ECO:0000256" key="3">
    <source>
        <dbReference type="ARBA" id="ARBA00023134"/>
    </source>
</evidence>
<proteinExistence type="inferred from homology"/>
<name>A0AA88SGB4_CHASR</name>
<comment type="similarity">
    <text evidence="1">Belongs to the TRAFAC class TrmE-Era-EngA-EngB-Septin-like GTPase superfamily. AIG1/Toc34/Toc159-like paraseptin GTPase family. IAN subfamily.</text>
</comment>
<feature type="region of interest" description="Disordered" evidence="4">
    <location>
        <begin position="456"/>
        <end position="554"/>
    </location>
</feature>
<keyword evidence="2" id="KW-0547">Nucleotide-binding</keyword>
<sequence length="554" mass="64145">MATAASVSELRVVLMGNSWSERSSVGNFILGQTVFDTEDKTFCYVKVRGQLKDKEIVLINTPDVLLPEMSEDRLRQYVENCLRISAPGPHVFLLVLQPEHFTEEQKLKLCRVFQLFSDQSFDRSLNLISTTRWDKKQHQPLQDLIRGCRYKYIKLENLDLQELPWHLSQIVINCEEYAEMLKLHLTPKDKGQLICDTKAGLSTELKAAPFKPTLNLVLCGRRGALKTSVVNTILGKTTFGPPANSSECVINQGEVCGRRVSLVELPALYGKPPETMMEESFRCVFLCDPEGVHAFILVLPVGPLTDEDKGELETIQNTFSSRVNDFTMILFTVDSDPTDPAVVNISQENKEIRDLCQSCGGRSVVLNVKDRMQVHEVLDTVEKTKKMVKKNRGSCYTSKMFQQTEAAIEKEVEKILKENEEEMRRKEEELKRKHEEEIGAMKQRMDELLKDIEKNKEQEQEMRREDDENRKKQEDTQRQGWDQRPGDVETKMTPESDETQIKLEHRSDDVRKERRKNFSQRKEKSPETMENMKKRHEEETNELKQKQRSRCIIL</sequence>
<evidence type="ECO:0000313" key="7">
    <source>
        <dbReference type="Proteomes" id="UP001187415"/>
    </source>
</evidence>
<protein>
    <recommendedName>
        <fullName evidence="5">AIG1-type G domain-containing protein</fullName>
    </recommendedName>
</protein>
<evidence type="ECO:0000256" key="1">
    <source>
        <dbReference type="ARBA" id="ARBA00008535"/>
    </source>
</evidence>